<organism evidence="10">
    <name type="scientific">Castellaniella ginsengisoli</name>
    <dbReference type="NCBI Taxonomy" id="546114"/>
    <lineage>
        <taxon>Bacteria</taxon>
        <taxon>Pseudomonadati</taxon>
        <taxon>Pseudomonadota</taxon>
        <taxon>Betaproteobacteria</taxon>
        <taxon>Burkholderiales</taxon>
        <taxon>Alcaligenaceae</taxon>
        <taxon>Castellaniella</taxon>
    </lineage>
</organism>
<dbReference type="EMBL" id="CP158252">
    <property type="protein sequence ID" value="XDJ43188.1"/>
    <property type="molecule type" value="Genomic_DNA"/>
</dbReference>
<keyword evidence="7" id="KW-0029">Amino-acid transport</keyword>
<dbReference type="RefSeq" id="WP_368644006.1">
    <property type="nucleotide sequence ID" value="NZ_CP158252.1"/>
</dbReference>
<feature type="domain" description="ABC transporter" evidence="9">
    <location>
        <begin position="16"/>
        <end position="261"/>
    </location>
</feature>
<dbReference type="Gene3D" id="3.40.50.300">
    <property type="entry name" value="P-loop containing nucleotide triphosphate hydrolases"/>
    <property type="match status" value="1"/>
</dbReference>
<dbReference type="SUPFAM" id="SSF52540">
    <property type="entry name" value="P-loop containing nucleoside triphosphate hydrolases"/>
    <property type="match status" value="1"/>
</dbReference>
<dbReference type="InterPro" id="IPR027417">
    <property type="entry name" value="P-loop_NTPase"/>
</dbReference>
<dbReference type="GO" id="GO:0005524">
    <property type="term" value="F:ATP binding"/>
    <property type="evidence" value="ECO:0007669"/>
    <property type="project" value="UniProtKB-KW"/>
</dbReference>
<evidence type="ECO:0000256" key="4">
    <source>
        <dbReference type="ARBA" id="ARBA00022475"/>
    </source>
</evidence>
<proteinExistence type="inferred from homology"/>
<dbReference type="InterPro" id="IPR014343">
    <property type="entry name" value="Ectoine_EhuA"/>
</dbReference>
<evidence type="ECO:0000256" key="3">
    <source>
        <dbReference type="ARBA" id="ARBA00022448"/>
    </source>
</evidence>
<accession>A0AB39CMM9</accession>
<evidence type="ECO:0000256" key="2">
    <source>
        <dbReference type="ARBA" id="ARBA00005417"/>
    </source>
</evidence>
<dbReference type="PROSITE" id="PS50893">
    <property type="entry name" value="ABC_TRANSPORTER_2"/>
    <property type="match status" value="1"/>
</dbReference>
<dbReference type="PROSITE" id="PS00211">
    <property type="entry name" value="ABC_TRANSPORTER_1"/>
    <property type="match status" value="1"/>
</dbReference>
<dbReference type="InterPro" id="IPR003439">
    <property type="entry name" value="ABC_transporter-like_ATP-bd"/>
</dbReference>
<dbReference type="CDD" id="cd03262">
    <property type="entry name" value="ABC_HisP_GlnQ"/>
    <property type="match status" value="1"/>
</dbReference>
<comment type="subcellular location">
    <subcellularLocation>
        <location evidence="1">Cell membrane</location>
        <topology evidence="1">Peripheral membrane protein</topology>
    </subcellularLocation>
</comment>
<dbReference type="InterPro" id="IPR003593">
    <property type="entry name" value="AAA+_ATPase"/>
</dbReference>
<sequence>MNDTSVQTDPNSTPIITMEGVVKRFGETTVLDHLDFQVAKGEKVTIIGPSGSGKSTVLRILMTLETIEEGMIHVAGKPLWHEYRDGQPVPASEAHLRTMRKEMGMVFQQFNLFPHMTVLRNITESPIHVLGLSKEKAVRRAHKYLDLVGMTEHAEKFPSQLSGGQQQRVAIARALAMHPSIMLFDEPTSALDPELVGEVLTVIRRLSEEHDLTMLLVTHEMEFARQFSDRVCFFDKGVIVEQGPPEMLFTEPREARTQEFLRSFMETHQPAG</sequence>
<dbReference type="InterPro" id="IPR050086">
    <property type="entry name" value="MetN_ABC_transporter-like"/>
</dbReference>
<evidence type="ECO:0000259" key="9">
    <source>
        <dbReference type="PROSITE" id="PS50893"/>
    </source>
</evidence>
<evidence type="ECO:0000256" key="1">
    <source>
        <dbReference type="ARBA" id="ARBA00004202"/>
    </source>
</evidence>
<dbReference type="PANTHER" id="PTHR43166:SF9">
    <property type="entry name" value="GLUTAMATE_ASPARTATE IMPORT ATP-BINDING PROTEIN GLTL"/>
    <property type="match status" value="1"/>
</dbReference>
<dbReference type="GO" id="GO:0015424">
    <property type="term" value="F:ABC-type amino acid transporter activity"/>
    <property type="evidence" value="ECO:0007669"/>
    <property type="project" value="InterPro"/>
</dbReference>
<protein>
    <submittedName>
        <fullName evidence="10">Ectoine/hydroxyectoine ABC transporter ATP-binding protein EhuA</fullName>
    </submittedName>
</protein>
<dbReference type="InterPro" id="IPR030679">
    <property type="entry name" value="ABC_ATPase_HisP-typ"/>
</dbReference>
<keyword evidence="6 10" id="KW-0067">ATP-binding</keyword>
<dbReference type="NCBIfam" id="TIGR03005">
    <property type="entry name" value="ectoine_ehuA"/>
    <property type="match status" value="1"/>
</dbReference>
<dbReference type="GO" id="GO:0005886">
    <property type="term" value="C:plasma membrane"/>
    <property type="evidence" value="ECO:0007669"/>
    <property type="project" value="UniProtKB-SubCell"/>
</dbReference>
<gene>
    <name evidence="10" type="primary">ehuA</name>
    <name evidence="10" type="ORF">ABRY99_06405</name>
</gene>
<keyword evidence="8" id="KW-0472">Membrane</keyword>
<dbReference type="InterPro" id="IPR017871">
    <property type="entry name" value="ABC_transporter-like_CS"/>
</dbReference>
<evidence type="ECO:0000313" key="10">
    <source>
        <dbReference type="EMBL" id="XDJ43188.1"/>
    </source>
</evidence>
<keyword evidence="5" id="KW-0547">Nucleotide-binding</keyword>
<dbReference type="Pfam" id="PF00005">
    <property type="entry name" value="ABC_tran"/>
    <property type="match status" value="1"/>
</dbReference>
<keyword evidence="4" id="KW-1003">Cell membrane</keyword>
<evidence type="ECO:0000256" key="8">
    <source>
        <dbReference type="ARBA" id="ARBA00023136"/>
    </source>
</evidence>
<reference evidence="10" key="1">
    <citation type="submission" date="2024-05" db="EMBL/GenBank/DDBJ databases">
        <authorList>
            <person name="Luo Y.-C."/>
            <person name="Nicholds J."/>
            <person name="Mortimer T."/>
            <person name="Maboni G."/>
        </authorList>
    </citation>
    <scope>NUCLEOTIDE SEQUENCE</scope>
    <source>
        <strain evidence="10">153920</strain>
    </source>
</reference>
<keyword evidence="3" id="KW-0813">Transport</keyword>
<dbReference type="SMART" id="SM00382">
    <property type="entry name" value="AAA"/>
    <property type="match status" value="1"/>
</dbReference>
<evidence type="ECO:0000256" key="6">
    <source>
        <dbReference type="ARBA" id="ARBA00022840"/>
    </source>
</evidence>
<evidence type="ECO:0000256" key="5">
    <source>
        <dbReference type="ARBA" id="ARBA00022741"/>
    </source>
</evidence>
<dbReference type="GO" id="GO:0016887">
    <property type="term" value="F:ATP hydrolysis activity"/>
    <property type="evidence" value="ECO:0007669"/>
    <property type="project" value="InterPro"/>
</dbReference>
<dbReference type="PANTHER" id="PTHR43166">
    <property type="entry name" value="AMINO ACID IMPORT ATP-BINDING PROTEIN"/>
    <property type="match status" value="1"/>
</dbReference>
<dbReference type="PIRSF" id="PIRSF039085">
    <property type="entry name" value="ABC_ATPase_HisP"/>
    <property type="match status" value="1"/>
</dbReference>
<comment type="similarity">
    <text evidence="2">Belongs to the ABC transporter superfamily.</text>
</comment>
<dbReference type="AlphaFoldDB" id="A0AB39CMM9"/>
<name>A0AB39CMM9_9BURK</name>
<evidence type="ECO:0000256" key="7">
    <source>
        <dbReference type="ARBA" id="ARBA00022970"/>
    </source>
</evidence>